<evidence type="ECO:0000313" key="10">
    <source>
        <dbReference type="EMBL" id="SER09014.1"/>
    </source>
</evidence>
<evidence type="ECO:0000256" key="1">
    <source>
        <dbReference type="ARBA" id="ARBA00007874"/>
    </source>
</evidence>
<dbReference type="AlphaFoldDB" id="A0A1H9LC81"/>
<dbReference type="GO" id="GO:0022900">
    <property type="term" value="P:electron transport chain"/>
    <property type="evidence" value="ECO:0007669"/>
    <property type="project" value="InterPro"/>
</dbReference>
<dbReference type="Gene3D" id="3.10.20.30">
    <property type="match status" value="1"/>
</dbReference>
<evidence type="ECO:0000256" key="6">
    <source>
        <dbReference type="ARBA" id="ARBA00023004"/>
    </source>
</evidence>
<accession>A0A1H9LC81</accession>
<evidence type="ECO:0000256" key="3">
    <source>
        <dbReference type="ARBA" id="ARBA00022714"/>
    </source>
</evidence>
<comment type="similarity">
    <text evidence="1">Belongs to the 2Fe2S plant-type ferredoxin family.</text>
</comment>
<reference evidence="11" key="1">
    <citation type="submission" date="2016-10" db="EMBL/GenBank/DDBJ databases">
        <authorList>
            <person name="Varghese N."/>
            <person name="Submissions S."/>
        </authorList>
    </citation>
    <scope>NUCLEOTIDE SEQUENCE [LARGE SCALE GENOMIC DNA]</scope>
    <source>
        <strain evidence="11">DSM 25055</strain>
    </source>
</reference>
<evidence type="ECO:0000313" key="11">
    <source>
        <dbReference type="Proteomes" id="UP000199114"/>
    </source>
</evidence>
<keyword evidence="2" id="KW-0813">Transport</keyword>
<sequence>MYDVTFHLEDATETVEIAPDEYVLEAAERADLDLPHSCRSGMCTSCVGELLEGELDGSEGTALPADRAADGYVLLCCAVPLADCEIRVGERVQNELLGLDAR</sequence>
<keyword evidence="4" id="KW-0479">Metal-binding</keyword>
<keyword evidence="3" id="KW-0001">2Fe-2S</keyword>
<evidence type="ECO:0000256" key="4">
    <source>
        <dbReference type="ARBA" id="ARBA00022723"/>
    </source>
</evidence>
<keyword evidence="11" id="KW-1185">Reference proteome</keyword>
<dbReference type="InterPro" id="IPR012675">
    <property type="entry name" value="Beta-grasp_dom_sf"/>
</dbReference>
<organism evidence="10 11">
    <name type="scientific">Natrinema salaciae</name>
    <dbReference type="NCBI Taxonomy" id="1186196"/>
    <lineage>
        <taxon>Archaea</taxon>
        <taxon>Methanobacteriati</taxon>
        <taxon>Methanobacteriota</taxon>
        <taxon>Stenosarchaea group</taxon>
        <taxon>Halobacteria</taxon>
        <taxon>Halobacteriales</taxon>
        <taxon>Natrialbaceae</taxon>
        <taxon>Natrinema</taxon>
    </lineage>
</organism>
<feature type="domain" description="2Fe-2S ferredoxin-type" evidence="9">
    <location>
        <begin position="2"/>
        <end position="92"/>
    </location>
</feature>
<dbReference type="InterPro" id="IPR010241">
    <property type="entry name" value="Fd_pln"/>
</dbReference>
<evidence type="ECO:0000256" key="2">
    <source>
        <dbReference type="ARBA" id="ARBA00022448"/>
    </source>
</evidence>
<dbReference type="NCBIfam" id="TIGR02008">
    <property type="entry name" value="fdx_plant"/>
    <property type="match status" value="1"/>
</dbReference>
<evidence type="ECO:0000256" key="7">
    <source>
        <dbReference type="ARBA" id="ARBA00023014"/>
    </source>
</evidence>
<dbReference type="GO" id="GO:0009055">
    <property type="term" value="F:electron transfer activity"/>
    <property type="evidence" value="ECO:0007669"/>
    <property type="project" value="InterPro"/>
</dbReference>
<evidence type="ECO:0000259" key="9">
    <source>
        <dbReference type="PROSITE" id="PS51085"/>
    </source>
</evidence>
<dbReference type="RefSeq" id="WP_090618471.1">
    <property type="nucleotide sequence ID" value="NZ_FOFD01000004.1"/>
</dbReference>
<keyword evidence="6" id="KW-0408">Iron</keyword>
<dbReference type="GO" id="GO:0046872">
    <property type="term" value="F:metal ion binding"/>
    <property type="evidence" value="ECO:0007669"/>
    <property type="project" value="UniProtKB-KW"/>
</dbReference>
<name>A0A1H9LC81_9EURY</name>
<dbReference type="Proteomes" id="UP000199114">
    <property type="component" value="Unassembled WGS sequence"/>
</dbReference>
<dbReference type="PROSITE" id="PS00197">
    <property type="entry name" value="2FE2S_FER_1"/>
    <property type="match status" value="1"/>
</dbReference>
<dbReference type="PROSITE" id="PS51085">
    <property type="entry name" value="2FE2S_FER_2"/>
    <property type="match status" value="1"/>
</dbReference>
<dbReference type="SUPFAM" id="SSF54292">
    <property type="entry name" value="2Fe-2S ferredoxin-like"/>
    <property type="match status" value="1"/>
</dbReference>
<keyword evidence="5" id="KW-0249">Electron transport</keyword>
<dbReference type="PANTHER" id="PTHR43112:SF3">
    <property type="entry name" value="FERREDOXIN-2, CHLOROPLASTIC"/>
    <property type="match status" value="1"/>
</dbReference>
<protein>
    <submittedName>
        <fullName evidence="10">Ferredoxin</fullName>
    </submittedName>
</protein>
<dbReference type="CDD" id="cd00207">
    <property type="entry name" value="fer2"/>
    <property type="match status" value="1"/>
</dbReference>
<gene>
    <name evidence="10" type="ORF">SAMN04489841_2919</name>
</gene>
<comment type="cofactor">
    <cofactor evidence="8">
        <name>[2Fe-2S] cluster</name>
        <dbReference type="ChEBI" id="CHEBI:190135"/>
    </cofactor>
</comment>
<proteinExistence type="inferred from homology"/>
<dbReference type="PANTHER" id="PTHR43112">
    <property type="entry name" value="FERREDOXIN"/>
    <property type="match status" value="1"/>
</dbReference>
<keyword evidence="7" id="KW-0411">Iron-sulfur</keyword>
<dbReference type="STRING" id="1186196.SAMN04489841_2919"/>
<dbReference type="OrthoDB" id="235534at2157"/>
<dbReference type="InterPro" id="IPR006058">
    <property type="entry name" value="2Fe2S_fd_BS"/>
</dbReference>
<dbReference type="EMBL" id="FOFD01000004">
    <property type="protein sequence ID" value="SER09014.1"/>
    <property type="molecule type" value="Genomic_DNA"/>
</dbReference>
<dbReference type="GO" id="GO:0051537">
    <property type="term" value="F:2 iron, 2 sulfur cluster binding"/>
    <property type="evidence" value="ECO:0007669"/>
    <property type="project" value="UniProtKB-KW"/>
</dbReference>
<dbReference type="InterPro" id="IPR001041">
    <property type="entry name" value="2Fe-2S_ferredoxin-type"/>
</dbReference>
<evidence type="ECO:0000256" key="5">
    <source>
        <dbReference type="ARBA" id="ARBA00022982"/>
    </source>
</evidence>
<dbReference type="Pfam" id="PF00111">
    <property type="entry name" value="Fer2"/>
    <property type="match status" value="1"/>
</dbReference>
<dbReference type="InterPro" id="IPR036010">
    <property type="entry name" value="2Fe-2S_ferredoxin-like_sf"/>
</dbReference>
<evidence type="ECO:0000256" key="8">
    <source>
        <dbReference type="ARBA" id="ARBA00034078"/>
    </source>
</evidence>